<dbReference type="PANTHER" id="PTHR33908:SF11">
    <property type="entry name" value="MEMBRANE PROTEIN"/>
    <property type="match status" value="1"/>
</dbReference>
<protein>
    <submittedName>
        <fullName evidence="10">Glycosyltransferase family 39 protein</fullName>
        <ecNumber evidence="10">2.4.-.-</ecNumber>
    </submittedName>
</protein>
<evidence type="ECO:0000313" key="10">
    <source>
        <dbReference type="EMBL" id="MCA9302260.1"/>
    </source>
</evidence>
<feature type="transmembrane region" description="Helical" evidence="8">
    <location>
        <begin position="105"/>
        <end position="123"/>
    </location>
</feature>
<keyword evidence="2" id="KW-1003">Cell membrane</keyword>
<evidence type="ECO:0000256" key="8">
    <source>
        <dbReference type="SAM" id="Phobius"/>
    </source>
</evidence>
<evidence type="ECO:0000256" key="3">
    <source>
        <dbReference type="ARBA" id="ARBA00022676"/>
    </source>
</evidence>
<accession>A0A955E0U9</accession>
<sequence>MRKKLKIIIPVIVILLLALPPRFSNLGYSNYYGDETKALYTDKYLTPIQFLLNQRKGPMQFIATWGMEKITGGYSEQFMRLPFAVAGLASTIFFYGAVSKMFNNKTGFIATLIYLSNGFFIAFSRTAQYQSMVHFFSFLALYLTLIGLQSASNSYNKKILGVFSLTLAGISAGLALLSHYDGIFIFIPIILVFATKLSKTKNISDKRNLTNNLLLFLFMAALIAAAFYIPYIIKGFFQENTLSYLQKRLNGINQLPNNSLYTFYVYNPFVFAYFLPVLGIITAAKSFLNRNVRASTHTYIILVWFLIPFILFEFIFSRPGTHILNYIIPLIIVSAIGLEKLSAIPNNKKQQSLLYALICSALAVGIFYISLIFTPSVNKKYPWEDTNIYGINLDKIDRDKSQLFLYGFPYNRAWDKIAEYLLGPLPVEKTRNFETNDNNTVAEFYLKPLTLFLEAPQYFIEVEDSQEMQNAKSVQTDIDDPFYYSKEYTIFTPEEKTINIYRRLQ</sequence>
<evidence type="ECO:0000256" key="5">
    <source>
        <dbReference type="ARBA" id="ARBA00022692"/>
    </source>
</evidence>
<keyword evidence="6 8" id="KW-1133">Transmembrane helix</keyword>
<dbReference type="InterPro" id="IPR050297">
    <property type="entry name" value="LipidA_mod_glycosyltrf_83"/>
</dbReference>
<organism evidence="10 11">
    <name type="scientific">candidate division WWE3 bacterium</name>
    <dbReference type="NCBI Taxonomy" id="2053526"/>
    <lineage>
        <taxon>Bacteria</taxon>
        <taxon>Katanobacteria</taxon>
    </lineage>
</organism>
<dbReference type="Pfam" id="PF13231">
    <property type="entry name" value="PMT_2"/>
    <property type="match status" value="1"/>
</dbReference>
<name>A0A955E0U9_UNCKA</name>
<feature type="transmembrane region" description="Helical" evidence="8">
    <location>
        <begin position="129"/>
        <end position="148"/>
    </location>
</feature>
<dbReference type="GO" id="GO:0016763">
    <property type="term" value="F:pentosyltransferase activity"/>
    <property type="evidence" value="ECO:0007669"/>
    <property type="project" value="TreeGrafter"/>
</dbReference>
<feature type="transmembrane region" description="Helical" evidence="8">
    <location>
        <begin position="296"/>
        <end position="317"/>
    </location>
</feature>
<evidence type="ECO:0000256" key="4">
    <source>
        <dbReference type="ARBA" id="ARBA00022679"/>
    </source>
</evidence>
<comment type="caution">
    <text evidence="10">The sequence shown here is derived from an EMBL/GenBank/DDBJ whole genome shotgun (WGS) entry which is preliminary data.</text>
</comment>
<evidence type="ECO:0000256" key="6">
    <source>
        <dbReference type="ARBA" id="ARBA00022989"/>
    </source>
</evidence>
<proteinExistence type="predicted"/>
<dbReference type="GO" id="GO:0005886">
    <property type="term" value="C:plasma membrane"/>
    <property type="evidence" value="ECO:0007669"/>
    <property type="project" value="UniProtKB-SubCell"/>
</dbReference>
<feature type="transmembrane region" description="Helical" evidence="8">
    <location>
        <begin position="78"/>
        <end position="98"/>
    </location>
</feature>
<comment type="subcellular location">
    <subcellularLocation>
        <location evidence="1">Cell membrane</location>
        <topology evidence="1">Multi-pass membrane protein</topology>
    </subcellularLocation>
</comment>
<feature type="transmembrane region" description="Helical" evidence="8">
    <location>
        <begin position="183"/>
        <end position="200"/>
    </location>
</feature>
<reference evidence="10" key="2">
    <citation type="journal article" date="2021" name="Microbiome">
        <title>Successional dynamics and alternative stable states in a saline activated sludge microbial community over 9 years.</title>
        <authorList>
            <person name="Wang Y."/>
            <person name="Ye J."/>
            <person name="Ju F."/>
            <person name="Liu L."/>
            <person name="Boyd J.A."/>
            <person name="Deng Y."/>
            <person name="Parks D.H."/>
            <person name="Jiang X."/>
            <person name="Yin X."/>
            <person name="Woodcroft B.J."/>
            <person name="Tyson G.W."/>
            <person name="Hugenholtz P."/>
            <person name="Polz M.F."/>
            <person name="Zhang T."/>
        </authorList>
    </citation>
    <scope>NUCLEOTIDE SEQUENCE</scope>
    <source>
        <strain evidence="10">HKST-UBA80</strain>
    </source>
</reference>
<dbReference type="GO" id="GO:0009103">
    <property type="term" value="P:lipopolysaccharide biosynthetic process"/>
    <property type="evidence" value="ECO:0007669"/>
    <property type="project" value="UniProtKB-ARBA"/>
</dbReference>
<evidence type="ECO:0000256" key="7">
    <source>
        <dbReference type="ARBA" id="ARBA00023136"/>
    </source>
</evidence>
<evidence type="ECO:0000256" key="1">
    <source>
        <dbReference type="ARBA" id="ARBA00004651"/>
    </source>
</evidence>
<keyword evidence="5 8" id="KW-0812">Transmembrane</keyword>
<feature type="domain" description="Glycosyltransferase RgtA/B/C/D-like" evidence="9">
    <location>
        <begin position="56"/>
        <end position="219"/>
    </location>
</feature>
<dbReference type="EC" id="2.4.-.-" evidence="10"/>
<feature type="transmembrane region" description="Helical" evidence="8">
    <location>
        <begin position="160"/>
        <end position="177"/>
    </location>
</feature>
<gene>
    <name evidence="10" type="ORF">KDA10_02800</name>
</gene>
<feature type="transmembrane region" description="Helical" evidence="8">
    <location>
        <begin position="212"/>
        <end position="233"/>
    </location>
</feature>
<dbReference type="AlphaFoldDB" id="A0A955E0U9"/>
<dbReference type="PANTHER" id="PTHR33908">
    <property type="entry name" value="MANNOSYLTRANSFERASE YKCB-RELATED"/>
    <property type="match status" value="1"/>
</dbReference>
<keyword evidence="4 10" id="KW-0808">Transferase</keyword>
<feature type="transmembrane region" description="Helical" evidence="8">
    <location>
        <begin position="353"/>
        <end position="373"/>
    </location>
</feature>
<dbReference type="EMBL" id="JAGQNY010000009">
    <property type="protein sequence ID" value="MCA9302260.1"/>
    <property type="molecule type" value="Genomic_DNA"/>
</dbReference>
<evidence type="ECO:0000313" key="11">
    <source>
        <dbReference type="Proteomes" id="UP000714817"/>
    </source>
</evidence>
<evidence type="ECO:0000259" key="9">
    <source>
        <dbReference type="Pfam" id="PF13231"/>
    </source>
</evidence>
<reference evidence="10" key="1">
    <citation type="submission" date="2020-04" db="EMBL/GenBank/DDBJ databases">
        <authorList>
            <person name="Zhang T."/>
        </authorList>
    </citation>
    <scope>NUCLEOTIDE SEQUENCE</scope>
    <source>
        <strain evidence="10">HKST-UBA80</strain>
    </source>
</reference>
<feature type="transmembrane region" description="Helical" evidence="8">
    <location>
        <begin position="263"/>
        <end position="284"/>
    </location>
</feature>
<dbReference type="Proteomes" id="UP000714817">
    <property type="component" value="Unassembled WGS sequence"/>
</dbReference>
<evidence type="ECO:0000256" key="2">
    <source>
        <dbReference type="ARBA" id="ARBA00022475"/>
    </source>
</evidence>
<dbReference type="InterPro" id="IPR038731">
    <property type="entry name" value="RgtA/B/C-like"/>
</dbReference>
<keyword evidence="7 8" id="KW-0472">Membrane</keyword>
<keyword evidence="3 10" id="KW-0328">Glycosyltransferase</keyword>
<feature type="transmembrane region" description="Helical" evidence="8">
    <location>
        <begin position="323"/>
        <end position="341"/>
    </location>
</feature>